<dbReference type="EMBL" id="MU005980">
    <property type="protein sequence ID" value="KAF2860591.1"/>
    <property type="molecule type" value="Genomic_DNA"/>
</dbReference>
<feature type="non-terminal residue" evidence="1">
    <location>
        <position position="1"/>
    </location>
</feature>
<protein>
    <submittedName>
        <fullName evidence="1">Uncharacterized protein</fullName>
    </submittedName>
</protein>
<dbReference type="Gene3D" id="3.10.10.10">
    <property type="entry name" value="HIV Type 1 Reverse Transcriptase, subunit A, domain 1"/>
    <property type="match status" value="1"/>
</dbReference>
<dbReference type="AlphaFoldDB" id="A0A6A7BZC0"/>
<sequence>GSIRPSSSPCASPILIVRKSAGGLRVGVDYRAINNLTVKFATLYLSWMR</sequence>
<name>A0A6A7BZC0_9PEZI</name>
<dbReference type="SUPFAM" id="SSF56672">
    <property type="entry name" value="DNA/RNA polymerases"/>
    <property type="match status" value="1"/>
</dbReference>
<evidence type="ECO:0000313" key="2">
    <source>
        <dbReference type="Proteomes" id="UP000799421"/>
    </source>
</evidence>
<accession>A0A6A7BZC0</accession>
<keyword evidence="2" id="KW-1185">Reference proteome</keyword>
<dbReference type="Proteomes" id="UP000799421">
    <property type="component" value="Unassembled WGS sequence"/>
</dbReference>
<dbReference type="OrthoDB" id="5588148at2759"/>
<reference evidence="1" key="1">
    <citation type="journal article" date="2020" name="Stud. Mycol.">
        <title>101 Dothideomycetes genomes: a test case for predicting lifestyles and emergence of pathogens.</title>
        <authorList>
            <person name="Haridas S."/>
            <person name="Albert R."/>
            <person name="Binder M."/>
            <person name="Bloem J."/>
            <person name="Labutti K."/>
            <person name="Salamov A."/>
            <person name="Andreopoulos B."/>
            <person name="Baker S."/>
            <person name="Barry K."/>
            <person name="Bills G."/>
            <person name="Bluhm B."/>
            <person name="Cannon C."/>
            <person name="Castanera R."/>
            <person name="Culley D."/>
            <person name="Daum C."/>
            <person name="Ezra D."/>
            <person name="Gonzalez J."/>
            <person name="Henrissat B."/>
            <person name="Kuo A."/>
            <person name="Liang C."/>
            <person name="Lipzen A."/>
            <person name="Lutzoni F."/>
            <person name="Magnuson J."/>
            <person name="Mondo S."/>
            <person name="Nolan M."/>
            <person name="Ohm R."/>
            <person name="Pangilinan J."/>
            <person name="Park H.-J."/>
            <person name="Ramirez L."/>
            <person name="Alfaro M."/>
            <person name="Sun H."/>
            <person name="Tritt A."/>
            <person name="Yoshinaga Y."/>
            <person name="Zwiers L.-H."/>
            <person name="Turgeon B."/>
            <person name="Goodwin S."/>
            <person name="Spatafora J."/>
            <person name="Crous P."/>
            <person name="Grigoriev I."/>
        </authorList>
    </citation>
    <scope>NUCLEOTIDE SEQUENCE</scope>
    <source>
        <strain evidence="1">CBS 480.64</strain>
    </source>
</reference>
<gene>
    <name evidence="1" type="ORF">K470DRAFT_216963</name>
</gene>
<proteinExistence type="predicted"/>
<organism evidence="1 2">
    <name type="scientific">Piedraia hortae CBS 480.64</name>
    <dbReference type="NCBI Taxonomy" id="1314780"/>
    <lineage>
        <taxon>Eukaryota</taxon>
        <taxon>Fungi</taxon>
        <taxon>Dikarya</taxon>
        <taxon>Ascomycota</taxon>
        <taxon>Pezizomycotina</taxon>
        <taxon>Dothideomycetes</taxon>
        <taxon>Dothideomycetidae</taxon>
        <taxon>Capnodiales</taxon>
        <taxon>Piedraiaceae</taxon>
        <taxon>Piedraia</taxon>
    </lineage>
</organism>
<evidence type="ECO:0000313" key="1">
    <source>
        <dbReference type="EMBL" id="KAF2860591.1"/>
    </source>
</evidence>
<dbReference type="InterPro" id="IPR043502">
    <property type="entry name" value="DNA/RNA_pol_sf"/>
</dbReference>